<proteinExistence type="predicted"/>
<dbReference type="Gene3D" id="2.60.120.200">
    <property type="match status" value="1"/>
</dbReference>
<evidence type="ECO:0000256" key="8">
    <source>
        <dbReference type="SAM" id="SignalP"/>
    </source>
</evidence>
<dbReference type="GO" id="GO:0005789">
    <property type="term" value="C:endoplasmic reticulum membrane"/>
    <property type="evidence" value="ECO:0007669"/>
    <property type="project" value="TreeGrafter"/>
</dbReference>
<sequence length="460" mass="52834">MLLPRGVLHAVAVTFASIKTVRATTWDYEPHYNEAGVTEDLTWGVHGKVWSQDHRHIQGWSIKGDGGFVPELLSDRVILTPTYPGNKRGAVWSDSIEHDDEWEAEFKFRASGPEKGSGLLQMWYATTLVGDIGTASLYTVGKFDGLVLSIGTQNGKGTLRAFVNDGTISFKDHHHVDSLLFGSCDLNYRNTGHFMRVKVRQTAWTFEVEVDDRHCFQSHKLHLPHGYHFGLTASSAETPDSFEVASFITHKLVDGQRQNHNLHNSHEEWAHDVHEHLNRIHEPSASDAYDRNSHTYHEGGKGWHWTKPEEEIKDEPASFYKTESDRFSDLHGRLTVMSHQLNMLFEDLSLFKKETEDRHEALLHYVKPLYDYAEYSKHQMETLKDDVHALRGHIEDHSAKGHIEVLKHNVQNVHELAHDLHKSSPRMGFFLAVICAFQVMLLGSYMIYRRRMKARPKKYL</sequence>
<organism evidence="10 11">
    <name type="scientific">Venturia effusa</name>
    <dbReference type="NCBI Taxonomy" id="50376"/>
    <lineage>
        <taxon>Eukaryota</taxon>
        <taxon>Fungi</taxon>
        <taxon>Dikarya</taxon>
        <taxon>Ascomycota</taxon>
        <taxon>Pezizomycotina</taxon>
        <taxon>Dothideomycetes</taxon>
        <taxon>Pleosporomycetidae</taxon>
        <taxon>Venturiales</taxon>
        <taxon>Venturiaceae</taxon>
        <taxon>Venturia</taxon>
    </lineage>
</organism>
<evidence type="ECO:0000256" key="3">
    <source>
        <dbReference type="ARBA" id="ARBA00022729"/>
    </source>
</evidence>
<feature type="domain" description="L-type lectin-like" evidence="9">
    <location>
        <begin position="38"/>
        <end position="252"/>
    </location>
</feature>
<dbReference type="Pfam" id="PF03388">
    <property type="entry name" value="Lectin_leg-like"/>
    <property type="match status" value="1"/>
</dbReference>
<protein>
    <recommendedName>
        <fullName evidence="9">L-type lectin-like domain-containing protein</fullName>
    </recommendedName>
</protein>
<evidence type="ECO:0000256" key="1">
    <source>
        <dbReference type="ARBA" id="ARBA00004479"/>
    </source>
</evidence>
<feature type="transmembrane region" description="Helical" evidence="7">
    <location>
        <begin position="427"/>
        <end position="448"/>
    </location>
</feature>
<feature type="region of interest" description="Disordered" evidence="6">
    <location>
        <begin position="285"/>
        <end position="308"/>
    </location>
</feature>
<evidence type="ECO:0000313" key="10">
    <source>
        <dbReference type="EMBL" id="QDS71690.1"/>
    </source>
</evidence>
<name>A0A517L7S5_9PEZI</name>
<dbReference type="PANTHER" id="PTHR12223">
    <property type="entry name" value="VESICULAR MANNOSE-BINDING LECTIN"/>
    <property type="match status" value="1"/>
</dbReference>
<keyword evidence="11" id="KW-1185">Reference proteome</keyword>
<dbReference type="InterPro" id="IPR005052">
    <property type="entry name" value="Lectin_leg"/>
</dbReference>
<keyword evidence="4 7" id="KW-1133">Transmembrane helix</keyword>
<evidence type="ECO:0000256" key="5">
    <source>
        <dbReference type="ARBA" id="ARBA00023136"/>
    </source>
</evidence>
<evidence type="ECO:0000256" key="7">
    <source>
        <dbReference type="SAM" id="Phobius"/>
    </source>
</evidence>
<dbReference type="PANTHER" id="PTHR12223:SF28">
    <property type="entry name" value="LECTIN, MANNOSE BINDING 1 LIKE"/>
    <property type="match status" value="1"/>
</dbReference>
<dbReference type="AlphaFoldDB" id="A0A517L7S5"/>
<evidence type="ECO:0000256" key="2">
    <source>
        <dbReference type="ARBA" id="ARBA00022692"/>
    </source>
</evidence>
<feature type="chain" id="PRO_5022022654" description="L-type lectin-like domain-containing protein" evidence="8">
    <location>
        <begin position="24"/>
        <end position="460"/>
    </location>
</feature>
<dbReference type="GO" id="GO:0005537">
    <property type="term" value="F:D-mannose binding"/>
    <property type="evidence" value="ECO:0007669"/>
    <property type="project" value="TreeGrafter"/>
</dbReference>
<evidence type="ECO:0000313" key="11">
    <source>
        <dbReference type="Proteomes" id="UP000316270"/>
    </source>
</evidence>
<evidence type="ECO:0000259" key="9">
    <source>
        <dbReference type="PROSITE" id="PS51328"/>
    </source>
</evidence>
<dbReference type="Proteomes" id="UP000316270">
    <property type="component" value="Chromosome 6"/>
</dbReference>
<dbReference type="OrthoDB" id="10265193at2759"/>
<evidence type="ECO:0000256" key="6">
    <source>
        <dbReference type="SAM" id="MobiDB-lite"/>
    </source>
</evidence>
<comment type="subcellular location">
    <subcellularLocation>
        <location evidence="1">Membrane</location>
        <topology evidence="1">Single-pass type I membrane protein</topology>
    </subcellularLocation>
</comment>
<gene>
    <name evidence="10" type="ORF">FKW77_008214</name>
</gene>
<dbReference type="GO" id="GO:0006888">
    <property type="term" value="P:endoplasmic reticulum to Golgi vesicle-mediated transport"/>
    <property type="evidence" value="ECO:0007669"/>
    <property type="project" value="TreeGrafter"/>
</dbReference>
<dbReference type="GO" id="GO:0000139">
    <property type="term" value="C:Golgi membrane"/>
    <property type="evidence" value="ECO:0007669"/>
    <property type="project" value="TreeGrafter"/>
</dbReference>
<keyword evidence="3 8" id="KW-0732">Signal</keyword>
<dbReference type="PROSITE" id="PS51328">
    <property type="entry name" value="L_LECTIN_LIKE"/>
    <property type="match status" value="1"/>
</dbReference>
<dbReference type="SUPFAM" id="SSF49899">
    <property type="entry name" value="Concanavalin A-like lectins/glucanases"/>
    <property type="match status" value="1"/>
</dbReference>
<dbReference type="STRING" id="50376.A0A517L7S5"/>
<keyword evidence="5 7" id="KW-0472">Membrane</keyword>
<accession>A0A517L7S5</accession>
<reference evidence="10 11" key="1">
    <citation type="submission" date="2019-07" db="EMBL/GenBank/DDBJ databases">
        <title>Finished genome of Venturia effusa.</title>
        <authorList>
            <person name="Young C.A."/>
            <person name="Cox M.P."/>
            <person name="Ganley A.R.D."/>
            <person name="David W.J."/>
        </authorList>
    </citation>
    <scope>NUCLEOTIDE SEQUENCE [LARGE SCALE GENOMIC DNA]</scope>
    <source>
        <strain evidence="11">albino</strain>
    </source>
</reference>
<dbReference type="InterPro" id="IPR051136">
    <property type="entry name" value="Intracellular_Lectin-GPT"/>
</dbReference>
<feature type="signal peptide" evidence="8">
    <location>
        <begin position="1"/>
        <end position="23"/>
    </location>
</feature>
<keyword evidence="2 7" id="KW-0812">Transmembrane</keyword>
<evidence type="ECO:0000256" key="4">
    <source>
        <dbReference type="ARBA" id="ARBA00022989"/>
    </source>
</evidence>
<dbReference type="InterPro" id="IPR013320">
    <property type="entry name" value="ConA-like_dom_sf"/>
</dbReference>
<dbReference type="GO" id="GO:0005793">
    <property type="term" value="C:endoplasmic reticulum-Golgi intermediate compartment"/>
    <property type="evidence" value="ECO:0007669"/>
    <property type="project" value="TreeGrafter"/>
</dbReference>
<dbReference type="EMBL" id="CP042190">
    <property type="protein sequence ID" value="QDS71690.1"/>
    <property type="molecule type" value="Genomic_DNA"/>
</dbReference>
<dbReference type="GO" id="GO:0030134">
    <property type="term" value="C:COPII-coated ER to Golgi transport vesicle"/>
    <property type="evidence" value="ECO:0007669"/>
    <property type="project" value="TreeGrafter"/>
</dbReference>